<sequence length="380" mass="42495">MIKRLFCTLLMLNVVAGLCTGCWNYREINQMSIVAGAAIDKISDGKYKLSVEIIDLKTGGVEAKVHSKKLECYGASVYDAIRNAISINANKLYWGHAEILIISKDVAKEGIVEILDCFSRDPEPRLTIDILVSKEETAEKILDSQSITTEVRTFEINKMLDLEKELEKSPKVEIYEFINSLGESGISPIMPVIGLTKNSGQETSQLSGTAVFKKDKLEYMFDQEDTKYYLFVINKIKGGILNVKGGADNITLKIIKSKTKLKPVYNNGKLYFDLNIKTKTSLSEINNTTKFGNVKDVQKIKAEAQSELKKEVENIIKAAQNEYGIDIFGFGKSVKQDIPDLWKKIESDWNTVFKNVSVSVNVDIDISNSGLLSRKIMMGD</sequence>
<keyword evidence="5" id="KW-0472">Membrane</keyword>
<gene>
    <name evidence="11" type="ORF">L323_08430</name>
</gene>
<evidence type="ECO:0000256" key="1">
    <source>
        <dbReference type="ARBA" id="ARBA00004635"/>
    </source>
</evidence>
<evidence type="ECO:0000256" key="3">
    <source>
        <dbReference type="ARBA" id="ARBA00022544"/>
    </source>
</evidence>
<feature type="coiled-coil region" evidence="8">
    <location>
        <begin position="294"/>
        <end position="322"/>
    </location>
</feature>
<accession>U4R3G4</accession>
<evidence type="ECO:0000256" key="7">
    <source>
        <dbReference type="ARBA" id="ARBA00023288"/>
    </source>
</evidence>
<feature type="domain" description="Spore germination protein N-terminal" evidence="10">
    <location>
        <begin position="24"/>
        <end position="194"/>
    </location>
</feature>
<dbReference type="EMBL" id="ATAY01000028">
    <property type="protein sequence ID" value="EPR12301.1"/>
    <property type="molecule type" value="Genomic_DNA"/>
</dbReference>
<dbReference type="GO" id="GO:0009847">
    <property type="term" value="P:spore germination"/>
    <property type="evidence" value="ECO:0007669"/>
    <property type="project" value="InterPro"/>
</dbReference>
<comment type="similarity">
    <text evidence="2">Belongs to the GerABKC lipoprotein family.</text>
</comment>
<name>U4R3G4_9FIRM</name>
<evidence type="ECO:0000313" key="12">
    <source>
        <dbReference type="Proteomes" id="UP000016860"/>
    </source>
</evidence>
<dbReference type="AlphaFoldDB" id="U4R3G4"/>
<keyword evidence="3" id="KW-0309">Germination</keyword>
<evidence type="ECO:0000256" key="4">
    <source>
        <dbReference type="ARBA" id="ARBA00022729"/>
    </source>
</evidence>
<organism evidence="11 12">
    <name type="scientific">Ruminiclostridium papyrosolvens C7</name>
    <dbReference type="NCBI Taxonomy" id="1330534"/>
    <lineage>
        <taxon>Bacteria</taxon>
        <taxon>Bacillati</taxon>
        <taxon>Bacillota</taxon>
        <taxon>Clostridia</taxon>
        <taxon>Eubacteriales</taxon>
        <taxon>Oscillospiraceae</taxon>
        <taxon>Ruminiclostridium</taxon>
    </lineage>
</organism>
<comment type="caution">
    <text evidence="11">The sequence shown here is derived from an EMBL/GenBank/DDBJ whole genome shotgun (WGS) entry which is preliminary data.</text>
</comment>
<dbReference type="RefSeq" id="WP_020815233.1">
    <property type="nucleotide sequence ID" value="NZ_ATAY01000028.1"/>
</dbReference>
<dbReference type="Gene3D" id="3.30.300.210">
    <property type="entry name" value="Nutrient germinant receptor protein C, domain 3"/>
    <property type="match status" value="1"/>
</dbReference>
<dbReference type="InterPro" id="IPR038501">
    <property type="entry name" value="Spore_GerAC_C_sf"/>
</dbReference>
<dbReference type="InterPro" id="IPR057336">
    <property type="entry name" value="GerAC_N"/>
</dbReference>
<dbReference type="PATRIC" id="fig|1330534.3.peg.1679"/>
<evidence type="ECO:0000256" key="5">
    <source>
        <dbReference type="ARBA" id="ARBA00023136"/>
    </source>
</evidence>
<dbReference type="Pfam" id="PF05504">
    <property type="entry name" value="Spore_GerAC"/>
    <property type="match status" value="1"/>
</dbReference>
<keyword evidence="4" id="KW-0732">Signal</keyword>
<dbReference type="STRING" id="1330534.L323_08430"/>
<keyword evidence="8" id="KW-0175">Coiled coil</keyword>
<dbReference type="InterPro" id="IPR008844">
    <property type="entry name" value="Spore_GerAC-like"/>
</dbReference>
<evidence type="ECO:0000313" key="11">
    <source>
        <dbReference type="EMBL" id="EPR12301.1"/>
    </source>
</evidence>
<evidence type="ECO:0000256" key="8">
    <source>
        <dbReference type="SAM" id="Coils"/>
    </source>
</evidence>
<comment type="subcellular location">
    <subcellularLocation>
        <location evidence="1">Membrane</location>
        <topology evidence="1">Lipid-anchor</topology>
    </subcellularLocation>
</comment>
<dbReference type="GO" id="GO:0016020">
    <property type="term" value="C:membrane"/>
    <property type="evidence" value="ECO:0007669"/>
    <property type="project" value="UniProtKB-SubCell"/>
</dbReference>
<keyword evidence="6" id="KW-0564">Palmitate</keyword>
<protein>
    <submittedName>
        <fullName evidence="11">Germination protein Ger(X)C</fullName>
    </submittedName>
</protein>
<dbReference type="NCBIfam" id="TIGR02887">
    <property type="entry name" value="spore_ger_x_C"/>
    <property type="match status" value="1"/>
</dbReference>
<dbReference type="Proteomes" id="UP000016860">
    <property type="component" value="Unassembled WGS sequence"/>
</dbReference>
<feature type="domain" description="Spore germination GerAC-like C-terminal" evidence="9">
    <location>
        <begin position="207"/>
        <end position="370"/>
    </location>
</feature>
<dbReference type="OrthoDB" id="9816067at2"/>
<reference evidence="11 12" key="1">
    <citation type="journal article" date="2013" name="Genome Announc.">
        <title>Draft Genome Sequence of the Cellulolytic Bacterium Clostridium papyrosolvens C7 (ATCC 700395).</title>
        <authorList>
            <person name="Zepeda V."/>
            <person name="Dassa B."/>
            <person name="Borovok I."/>
            <person name="Lamed R."/>
            <person name="Bayer E.A."/>
            <person name="Cate J.H."/>
        </authorList>
    </citation>
    <scope>NUCLEOTIDE SEQUENCE [LARGE SCALE GENOMIC DNA]</scope>
    <source>
        <strain evidence="11 12">C7</strain>
    </source>
</reference>
<evidence type="ECO:0000259" key="9">
    <source>
        <dbReference type="Pfam" id="PF05504"/>
    </source>
</evidence>
<evidence type="ECO:0000256" key="2">
    <source>
        <dbReference type="ARBA" id="ARBA00007886"/>
    </source>
</evidence>
<dbReference type="Pfam" id="PF25198">
    <property type="entry name" value="Spore_GerAC_N"/>
    <property type="match status" value="1"/>
</dbReference>
<dbReference type="PANTHER" id="PTHR35789:SF1">
    <property type="entry name" value="SPORE GERMINATION PROTEIN B3"/>
    <property type="match status" value="1"/>
</dbReference>
<evidence type="ECO:0000256" key="6">
    <source>
        <dbReference type="ARBA" id="ARBA00023139"/>
    </source>
</evidence>
<dbReference type="PANTHER" id="PTHR35789">
    <property type="entry name" value="SPORE GERMINATION PROTEIN B3"/>
    <property type="match status" value="1"/>
</dbReference>
<keyword evidence="7" id="KW-0449">Lipoprotein</keyword>
<proteinExistence type="inferred from homology"/>
<dbReference type="InterPro" id="IPR046953">
    <property type="entry name" value="Spore_GerAC-like_C"/>
</dbReference>
<evidence type="ECO:0000259" key="10">
    <source>
        <dbReference type="Pfam" id="PF25198"/>
    </source>
</evidence>